<organism evidence="2 3">
    <name type="scientific">Mugilogobius chulae</name>
    <name type="common">yellowstripe goby</name>
    <dbReference type="NCBI Taxonomy" id="88201"/>
    <lineage>
        <taxon>Eukaryota</taxon>
        <taxon>Metazoa</taxon>
        <taxon>Chordata</taxon>
        <taxon>Craniata</taxon>
        <taxon>Vertebrata</taxon>
        <taxon>Euteleostomi</taxon>
        <taxon>Actinopterygii</taxon>
        <taxon>Neopterygii</taxon>
        <taxon>Teleostei</taxon>
        <taxon>Neoteleostei</taxon>
        <taxon>Acanthomorphata</taxon>
        <taxon>Gobiaria</taxon>
        <taxon>Gobiiformes</taxon>
        <taxon>Gobioidei</taxon>
        <taxon>Gobiidae</taxon>
        <taxon>Gobionellinae</taxon>
        <taxon>Mugilogobius</taxon>
    </lineage>
</organism>
<dbReference type="EMBL" id="JBBPFD010000004">
    <property type="protein sequence ID" value="KAK7929767.1"/>
    <property type="molecule type" value="Genomic_DNA"/>
</dbReference>
<feature type="compositionally biased region" description="Acidic residues" evidence="1">
    <location>
        <begin position="85"/>
        <end position="98"/>
    </location>
</feature>
<dbReference type="AlphaFoldDB" id="A0AAW0PJ19"/>
<accession>A0AAW0PJ19</accession>
<gene>
    <name evidence="2" type="ORF">WMY93_006162</name>
</gene>
<dbReference type="Proteomes" id="UP001460270">
    <property type="component" value="Unassembled WGS sequence"/>
</dbReference>
<keyword evidence="3" id="KW-1185">Reference proteome</keyword>
<evidence type="ECO:0000256" key="1">
    <source>
        <dbReference type="SAM" id="MobiDB-lite"/>
    </source>
</evidence>
<evidence type="ECO:0000313" key="2">
    <source>
        <dbReference type="EMBL" id="KAK7929767.1"/>
    </source>
</evidence>
<sequence length="291" mass="31072">MSPHLFRSSPGVRAPPRRCQSLPCTPELSRTVVLRSEKETEASDDCAKVEIKDNDLNFEAATEEEATQDDANPPVELEMVSLERLDEEDEAEEEEEENCVQTEPMDCTKSPESVDVTSQIAKPLLTSASSCLRSNCWRLPISNGPPTLPPLPRLDNNNQTFGQWVGMGAKGYSPASALYNPDSRTEQSDDVISCPGCCLVGLSLPSICLRGSAGVATTTAAAVERRRASIPRQRAQWNLNGTISGGGGTDSAAATTTNSATKALLCRGANGLTVTQSVPREPGLPLPEAQT</sequence>
<evidence type="ECO:0000313" key="3">
    <source>
        <dbReference type="Proteomes" id="UP001460270"/>
    </source>
</evidence>
<feature type="region of interest" description="Disordered" evidence="1">
    <location>
        <begin position="85"/>
        <end position="114"/>
    </location>
</feature>
<feature type="region of interest" description="Disordered" evidence="1">
    <location>
        <begin position="1"/>
        <end position="22"/>
    </location>
</feature>
<protein>
    <submittedName>
        <fullName evidence="2">Uncharacterized protein</fullName>
    </submittedName>
</protein>
<name>A0AAW0PJ19_9GOBI</name>
<reference evidence="3" key="1">
    <citation type="submission" date="2024-04" db="EMBL/GenBank/DDBJ databases">
        <title>Salinicola lusitanus LLJ914,a marine bacterium isolated from the Okinawa Trough.</title>
        <authorList>
            <person name="Li J."/>
        </authorList>
    </citation>
    <scope>NUCLEOTIDE SEQUENCE [LARGE SCALE GENOMIC DNA]</scope>
</reference>
<proteinExistence type="predicted"/>
<comment type="caution">
    <text evidence="2">The sequence shown here is derived from an EMBL/GenBank/DDBJ whole genome shotgun (WGS) entry which is preliminary data.</text>
</comment>